<organism evidence="1 2">
    <name type="scientific">Luteitalea pratensis</name>
    <dbReference type="NCBI Taxonomy" id="1855912"/>
    <lineage>
        <taxon>Bacteria</taxon>
        <taxon>Pseudomonadati</taxon>
        <taxon>Acidobacteriota</taxon>
        <taxon>Vicinamibacteria</taxon>
        <taxon>Vicinamibacterales</taxon>
        <taxon>Vicinamibacteraceae</taxon>
        <taxon>Luteitalea</taxon>
    </lineage>
</organism>
<dbReference type="EMBL" id="CP015136">
    <property type="protein sequence ID" value="AMY08564.1"/>
    <property type="molecule type" value="Genomic_DNA"/>
</dbReference>
<reference evidence="2" key="2">
    <citation type="submission" date="2016-04" db="EMBL/GenBank/DDBJ databases">
        <title>First Complete Genome Sequence of a Subdivision 6 Acidobacterium.</title>
        <authorList>
            <person name="Huang S."/>
            <person name="Vieira S."/>
            <person name="Bunk B."/>
            <person name="Riedel T."/>
            <person name="Sproeer C."/>
            <person name="Overmann J."/>
        </authorList>
    </citation>
    <scope>NUCLEOTIDE SEQUENCE [LARGE SCALE GENOMIC DNA]</scope>
    <source>
        <strain evidence="2">DSM 100886 HEG_-6_39</strain>
    </source>
</reference>
<dbReference type="STRING" id="1855912.LuPra_01767"/>
<dbReference type="KEGG" id="abac:LuPra_01767"/>
<accession>A0A143PL92</accession>
<evidence type="ECO:0000313" key="1">
    <source>
        <dbReference type="EMBL" id="AMY08564.1"/>
    </source>
</evidence>
<dbReference type="Proteomes" id="UP000076079">
    <property type="component" value="Chromosome"/>
</dbReference>
<evidence type="ECO:0000313" key="2">
    <source>
        <dbReference type="Proteomes" id="UP000076079"/>
    </source>
</evidence>
<protein>
    <submittedName>
        <fullName evidence="1">Acidobacterial duplicated orphan permease</fullName>
    </submittedName>
</protein>
<name>A0A143PL92_LUTPR</name>
<keyword evidence="2" id="KW-1185">Reference proteome</keyword>
<dbReference type="AlphaFoldDB" id="A0A143PL92"/>
<dbReference type="RefSeq" id="WP_110170396.1">
    <property type="nucleotide sequence ID" value="NZ_CP015136.1"/>
</dbReference>
<gene>
    <name evidence="1" type="ORF">LuPra_01767</name>
</gene>
<proteinExistence type="predicted"/>
<sequence>MAMRFPENYLTTLHTRAPARVIAAELVALTDIVGAPTADTAAQRKLLAIESHLGAAQKHFLKRRFAAAIDDYKTAHALIYCLLNKRLPPAVGKFPGIRLPLERRLFKPLLDAAGEILEALPPPPVDPDFGPVFGTRVDTVASATVPYESLGLRRVDELPEPAVRFTHLAAAYRTGELVEPNDPVTMLAAGAALVLLGAGASFFPARHAAHTDPMTSLRQE</sequence>
<reference evidence="1 2" key="1">
    <citation type="journal article" date="2016" name="Genome Announc.">
        <title>First Complete Genome Sequence of a Subdivision 6 Acidobacterium Strain.</title>
        <authorList>
            <person name="Huang S."/>
            <person name="Vieira S."/>
            <person name="Bunk B."/>
            <person name="Riedel T."/>
            <person name="Sproer C."/>
            <person name="Overmann J."/>
        </authorList>
    </citation>
    <scope>NUCLEOTIDE SEQUENCE [LARGE SCALE GENOMIC DNA]</scope>
    <source>
        <strain evidence="2">DSM 100886 HEG_-6_39</strain>
    </source>
</reference>